<dbReference type="PANTHER" id="PTHR43710:SF2">
    <property type="entry name" value="2-HYDROXYACYL-COA LYASE 1"/>
    <property type="match status" value="1"/>
</dbReference>
<organism evidence="6">
    <name type="scientific">marine metagenome</name>
    <dbReference type="NCBI Taxonomy" id="408172"/>
    <lineage>
        <taxon>unclassified sequences</taxon>
        <taxon>metagenomes</taxon>
        <taxon>ecological metagenomes</taxon>
    </lineage>
</organism>
<dbReference type="InterPro" id="IPR012001">
    <property type="entry name" value="Thiamin_PyroP_enz_TPP-bd_dom"/>
</dbReference>
<dbReference type="GO" id="GO:0046872">
    <property type="term" value="F:metal ion binding"/>
    <property type="evidence" value="ECO:0007669"/>
    <property type="project" value="UniProtKB-KW"/>
</dbReference>
<name>A0A381ZU78_9ZZZZ</name>
<dbReference type="PANTHER" id="PTHR43710">
    <property type="entry name" value="2-HYDROXYACYL-COA LYASE"/>
    <property type="match status" value="1"/>
</dbReference>
<proteinExistence type="predicted"/>
<gene>
    <name evidence="6" type="ORF">METZ01_LOCUS145157</name>
</gene>
<dbReference type="GO" id="GO:0030976">
    <property type="term" value="F:thiamine pyrophosphate binding"/>
    <property type="evidence" value="ECO:0007669"/>
    <property type="project" value="InterPro"/>
</dbReference>
<keyword evidence="3" id="KW-0460">Magnesium</keyword>
<evidence type="ECO:0000256" key="2">
    <source>
        <dbReference type="ARBA" id="ARBA00022723"/>
    </source>
</evidence>
<dbReference type="CDD" id="cd07035">
    <property type="entry name" value="TPP_PYR_POX_like"/>
    <property type="match status" value="1"/>
</dbReference>
<evidence type="ECO:0000313" key="6">
    <source>
        <dbReference type="EMBL" id="SVA92303.1"/>
    </source>
</evidence>
<dbReference type="GO" id="GO:0016829">
    <property type="term" value="F:lyase activity"/>
    <property type="evidence" value="ECO:0007669"/>
    <property type="project" value="UniProtKB-KW"/>
</dbReference>
<accession>A0A381ZU78</accession>
<dbReference type="InterPro" id="IPR029061">
    <property type="entry name" value="THDP-binding"/>
</dbReference>
<protein>
    <recommendedName>
        <fullName evidence="5">Thiamine pyrophosphate enzyme N-terminal TPP-binding domain-containing protein</fullName>
    </recommendedName>
</protein>
<dbReference type="AlphaFoldDB" id="A0A381ZU78"/>
<feature type="non-terminal residue" evidence="6">
    <location>
        <position position="69"/>
    </location>
</feature>
<dbReference type="EMBL" id="UINC01022518">
    <property type="protein sequence ID" value="SVA92303.1"/>
    <property type="molecule type" value="Genomic_DNA"/>
</dbReference>
<comment type="cofactor">
    <cofactor evidence="1">
        <name>thiamine diphosphate</name>
        <dbReference type="ChEBI" id="CHEBI:58937"/>
    </cofactor>
</comment>
<dbReference type="Pfam" id="PF02776">
    <property type="entry name" value="TPP_enzyme_N"/>
    <property type="match status" value="1"/>
</dbReference>
<keyword evidence="4" id="KW-0456">Lyase</keyword>
<evidence type="ECO:0000256" key="4">
    <source>
        <dbReference type="ARBA" id="ARBA00023239"/>
    </source>
</evidence>
<dbReference type="Gene3D" id="3.40.50.970">
    <property type="match status" value="1"/>
</dbReference>
<evidence type="ECO:0000256" key="3">
    <source>
        <dbReference type="ARBA" id="ARBA00022842"/>
    </source>
</evidence>
<reference evidence="6" key="1">
    <citation type="submission" date="2018-05" db="EMBL/GenBank/DDBJ databases">
        <authorList>
            <person name="Lanie J.A."/>
            <person name="Ng W.-L."/>
            <person name="Kazmierczak K.M."/>
            <person name="Andrzejewski T.M."/>
            <person name="Davidsen T.M."/>
            <person name="Wayne K.J."/>
            <person name="Tettelin H."/>
            <person name="Glass J.I."/>
            <person name="Rusch D."/>
            <person name="Podicherti R."/>
            <person name="Tsui H.-C.T."/>
            <person name="Winkler M.E."/>
        </authorList>
    </citation>
    <scope>NUCLEOTIDE SEQUENCE</scope>
</reference>
<evidence type="ECO:0000259" key="5">
    <source>
        <dbReference type="Pfam" id="PF02776"/>
    </source>
</evidence>
<dbReference type="SUPFAM" id="SSF52518">
    <property type="entry name" value="Thiamin diphosphate-binding fold (THDP-binding)"/>
    <property type="match status" value="1"/>
</dbReference>
<dbReference type="GO" id="GO:0001561">
    <property type="term" value="P:fatty acid alpha-oxidation"/>
    <property type="evidence" value="ECO:0007669"/>
    <property type="project" value="TreeGrafter"/>
</dbReference>
<evidence type="ECO:0000256" key="1">
    <source>
        <dbReference type="ARBA" id="ARBA00001964"/>
    </source>
</evidence>
<keyword evidence="2" id="KW-0479">Metal-binding</keyword>
<feature type="domain" description="Thiamine pyrophosphate enzyme N-terminal TPP-binding" evidence="5">
    <location>
        <begin position="8"/>
        <end position="69"/>
    </location>
</feature>
<sequence length="69" mass="7609">MVKVSGNYLIARTLKEEGVDTLFYLMGGPNFDTIMECQDVGIRTVDFRHEQAAAMAAHAYSRVTGKPSV</sequence>
<dbReference type="InterPro" id="IPR045025">
    <property type="entry name" value="HACL1-like"/>
</dbReference>